<evidence type="ECO:0000313" key="3">
    <source>
        <dbReference type="Proteomes" id="UP000198280"/>
    </source>
</evidence>
<feature type="domain" description="N-acetyltransferase" evidence="1">
    <location>
        <begin position="12"/>
        <end position="168"/>
    </location>
</feature>
<gene>
    <name evidence="2" type="ORF">SAMN05216252_104243</name>
</gene>
<dbReference type="EMBL" id="FZOF01000004">
    <property type="protein sequence ID" value="SNS24123.1"/>
    <property type="molecule type" value="Genomic_DNA"/>
</dbReference>
<dbReference type="PANTHER" id="PTHR43610">
    <property type="entry name" value="BLL6696 PROTEIN"/>
    <property type="match status" value="1"/>
</dbReference>
<reference evidence="2 3" key="1">
    <citation type="submission" date="2017-06" db="EMBL/GenBank/DDBJ databases">
        <authorList>
            <person name="Kim H.J."/>
            <person name="Triplett B.A."/>
        </authorList>
    </citation>
    <scope>NUCLEOTIDE SEQUENCE [LARGE SCALE GENOMIC DNA]</scope>
    <source>
        <strain evidence="2 3">CGMCC 4.1858</strain>
    </source>
</reference>
<dbReference type="PANTHER" id="PTHR43610:SF1">
    <property type="entry name" value="N-ACETYLTRANSFERASE DOMAIN-CONTAINING PROTEIN"/>
    <property type="match status" value="1"/>
</dbReference>
<dbReference type="Pfam" id="PF13302">
    <property type="entry name" value="Acetyltransf_3"/>
    <property type="match status" value="1"/>
</dbReference>
<dbReference type="InterPro" id="IPR016181">
    <property type="entry name" value="Acyl_CoA_acyltransferase"/>
</dbReference>
<dbReference type="GO" id="GO:0016747">
    <property type="term" value="F:acyltransferase activity, transferring groups other than amino-acyl groups"/>
    <property type="evidence" value="ECO:0007669"/>
    <property type="project" value="InterPro"/>
</dbReference>
<dbReference type="SUPFAM" id="SSF55729">
    <property type="entry name" value="Acyl-CoA N-acyltransferases (Nat)"/>
    <property type="match status" value="1"/>
</dbReference>
<evidence type="ECO:0000259" key="1">
    <source>
        <dbReference type="Pfam" id="PF13302"/>
    </source>
</evidence>
<accession>A0A239CXQ3</accession>
<keyword evidence="2" id="KW-0808">Transferase</keyword>
<protein>
    <submittedName>
        <fullName evidence="2">Protein N-acetyltransferase, RimJ/RimL family</fullName>
    </submittedName>
</protein>
<dbReference type="InterPro" id="IPR000182">
    <property type="entry name" value="GNAT_dom"/>
</dbReference>
<name>A0A239CXQ3_9ACTN</name>
<evidence type="ECO:0000313" key="2">
    <source>
        <dbReference type="EMBL" id="SNS24123.1"/>
    </source>
</evidence>
<dbReference type="Gene3D" id="3.40.630.30">
    <property type="match status" value="1"/>
</dbReference>
<organism evidence="2 3">
    <name type="scientific">Actinacidiphila glaucinigra</name>
    <dbReference type="NCBI Taxonomy" id="235986"/>
    <lineage>
        <taxon>Bacteria</taxon>
        <taxon>Bacillati</taxon>
        <taxon>Actinomycetota</taxon>
        <taxon>Actinomycetes</taxon>
        <taxon>Kitasatosporales</taxon>
        <taxon>Streptomycetaceae</taxon>
        <taxon>Actinacidiphila</taxon>
    </lineage>
</organism>
<dbReference type="AlphaFoldDB" id="A0A239CXQ3"/>
<dbReference type="OrthoDB" id="9795199at2"/>
<sequence length="210" mass="23017">MPESVILEGRHVRLEPLSAAHTDGLLRAAGESRDTYAYTKVPEDREAMARYIEEALQDQASGAALPFAVRDVRREVLIGSTRFLDLDYWTAAPAWPAGRSVPRSGAVPTVAEIGSTWLAASAQRTPCNTEAKLLLLTHAFDVWGVFRVTLKTDARNARSRSAIERIGGRFEGIRRAHTLAVDGTVRDSAYYSVVAEEWPGVRAALEARLA</sequence>
<dbReference type="RefSeq" id="WP_089223575.1">
    <property type="nucleotide sequence ID" value="NZ_FZOF01000004.1"/>
</dbReference>
<dbReference type="Proteomes" id="UP000198280">
    <property type="component" value="Unassembled WGS sequence"/>
</dbReference>
<proteinExistence type="predicted"/>
<keyword evidence="3" id="KW-1185">Reference proteome</keyword>